<proteinExistence type="predicted"/>
<keyword evidence="3" id="KW-1185">Reference proteome</keyword>
<dbReference type="EMBL" id="LN891034">
    <property type="protein sequence ID" value="CUS10986.1"/>
    <property type="molecule type" value="Genomic_DNA"/>
</dbReference>
<name>A0A292PTX1_9PEZI</name>
<organism evidence="2 3">
    <name type="scientific">Tuber aestivum</name>
    <name type="common">summer truffle</name>
    <dbReference type="NCBI Taxonomy" id="59557"/>
    <lineage>
        <taxon>Eukaryota</taxon>
        <taxon>Fungi</taxon>
        <taxon>Dikarya</taxon>
        <taxon>Ascomycota</taxon>
        <taxon>Pezizomycotina</taxon>
        <taxon>Pezizomycetes</taxon>
        <taxon>Pezizales</taxon>
        <taxon>Tuberaceae</taxon>
        <taxon>Tuber</taxon>
    </lineage>
</organism>
<dbReference type="AlphaFoldDB" id="A0A292PTX1"/>
<feature type="domain" description="Myb/SANT-like" evidence="1">
    <location>
        <begin position="7"/>
        <end position="104"/>
    </location>
</feature>
<dbReference type="Pfam" id="PF12776">
    <property type="entry name" value="Myb_DNA-bind_3"/>
    <property type="match status" value="1"/>
</dbReference>
<dbReference type="PANTHER" id="PTHR47072:SF5">
    <property type="entry name" value="MYB_SANT-LIKE DOMAIN-CONTAINING PROTEIN"/>
    <property type="match status" value="1"/>
</dbReference>
<dbReference type="InterPro" id="IPR024752">
    <property type="entry name" value="Myb/SANT-like_dom"/>
</dbReference>
<dbReference type="PANTHER" id="PTHR47072">
    <property type="match status" value="1"/>
</dbReference>
<reference evidence="2" key="1">
    <citation type="submission" date="2015-10" db="EMBL/GenBank/DDBJ databases">
        <authorList>
            <person name="Regsiter A."/>
            <person name="william w."/>
        </authorList>
    </citation>
    <scope>NUCLEOTIDE SEQUENCE</scope>
    <source>
        <strain evidence="2">Montdore</strain>
    </source>
</reference>
<evidence type="ECO:0000313" key="3">
    <source>
        <dbReference type="Proteomes" id="UP001412239"/>
    </source>
</evidence>
<dbReference type="Proteomes" id="UP001412239">
    <property type="component" value="Unassembled WGS sequence"/>
</dbReference>
<accession>A0A292PTX1</accession>
<sequence length="187" mass="20966">MMANSIWVSSTEKFLIEALLKRVRQGERAENGFKKAVWAQVVAELNAKFKEVLPKPITVMQAKNKEVILKCEFEIVRKIRSNSGFGWDEFKGIPTVPALVWQEYTAVHKEAGKYRHKGLPHYELLEELFSGVAASGRFARTGEIESAAERDQVVLEIELGTGELGARGLEQDGEVTGSQPEHELEII</sequence>
<evidence type="ECO:0000259" key="1">
    <source>
        <dbReference type="Pfam" id="PF12776"/>
    </source>
</evidence>
<evidence type="ECO:0000313" key="2">
    <source>
        <dbReference type="EMBL" id="CUS10986.1"/>
    </source>
</evidence>
<gene>
    <name evidence="2" type="ORF">GSTUAT00004914001</name>
</gene>
<feature type="non-terminal residue" evidence="2">
    <location>
        <position position="187"/>
    </location>
</feature>
<protein>
    <recommendedName>
        <fullName evidence="1">Myb/SANT-like domain-containing protein</fullName>
    </recommendedName>
</protein>